<dbReference type="AlphaFoldDB" id="A0A317F3A8"/>
<dbReference type="OrthoDB" id="893746at2"/>
<name>A0A317F3A8_9SPHI</name>
<comment type="caution">
    <text evidence="2">The sequence shown here is derived from an EMBL/GenBank/DDBJ whole genome shotgun (WGS) entry which is preliminary data.</text>
</comment>
<gene>
    <name evidence="2" type="ORF">DF947_09315</name>
</gene>
<dbReference type="SUPFAM" id="SSF160631">
    <property type="entry name" value="SMI1/KNR4-like"/>
    <property type="match status" value="1"/>
</dbReference>
<feature type="domain" description="Knr4/Smi1-like" evidence="1">
    <location>
        <begin position="14"/>
        <end position="132"/>
    </location>
</feature>
<dbReference type="Pfam" id="PF09346">
    <property type="entry name" value="SMI1_KNR4"/>
    <property type="match status" value="1"/>
</dbReference>
<dbReference type="RefSeq" id="WP_109929431.1">
    <property type="nucleotide sequence ID" value="NZ_QGNY01000003.1"/>
</dbReference>
<evidence type="ECO:0000313" key="2">
    <source>
        <dbReference type="EMBL" id="PWS31978.1"/>
    </source>
</evidence>
<organism evidence="2 3">
    <name type="scientific">Pedobacter paludis</name>
    <dbReference type="NCBI Taxonomy" id="2203212"/>
    <lineage>
        <taxon>Bacteria</taxon>
        <taxon>Pseudomonadati</taxon>
        <taxon>Bacteroidota</taxon>
        <taxon>Sphingobacteriia</taxon>
        <taxon>Sphingobacteriales</taxon>
        <taxon>Sphingobacteriaceae</taxon>
        <taxon>Pedobacter</taxon>
    </lineage>
</organism>
<keyword evidence="3" id="KW-1185">Reference proteome</keyword>
<accession>A0A317F3A8</accession>
<dbReference type="Proteomes" id="UP000245391">
    <property type="component" value="Unassembled WGS sequence"/>
</dbReference>
<reference evidence="3" key="1">
    <citation type="submission" date="2018-05" db="EMBL/GenBank/DDBJ databases">
        <title>Pedobacter paludis sp. nov., isolated from wetland soil.</title>
        <authorList>
            <person name="Zhang Y."/>
        </authorList>
    </citation>
    <scope>NUCLEOTIDE SEQUENCE [LARGE SCALE GENOMIC DNA]</scope>
    <source>
        <strain evidence="3">R-8</strain>
    </source>
</reference>
<evidence type="ECO:0000313" key="3">
    <source>
        <dbReference type="Proteomes" id="UP000245391"/>
    </source>
</evidence>
<dbReference type="EMBL" id="QGNY01000003">
    <property type="protein sequence ID" value="PWS31978.1"/>
    <property type="molecule type" value="Genomic_DNA"/>
</dbReference>
<evidence type="ECO:0000259" key="1">
    <source>
        <dbReference type="SMART" id="SM00860"/>
    </source>
</evidence>
<dbReference type="InterPro" id="IPR037883">
    <property type="entry name" value="Knr4/Smi1-like_sf"/>
</dbReference>
<dbReference type="Gene3D" id="3.40.1580.10">
    <property type="entry name" value="SMI1/KNR4-like"/>
    <property type="match status" value="1"/>
</dbReference>
<proteinExistence type="predicted"/>
<sequence>MTEIDKILQKYNWPKNEFVRNLNFQEIENKIEFELPEDYKQFLLKYPGYEIQLGEEYIKLWDYDKLLEWNEGYEIIQELRLTLGIGDNGGGEFIGLEKLINGHTRVVLTPFIDLNIENHIEIGSSFTDFLKRLDNGKTWFNEGKSQ</sequence>
<dbReference type="SMART" id="SM00860">
    <property type="entry name" value="SMI1_KNR4"/>
    <property type="match status" value="1"/>
</dbReference>
<protein>
    <submittedName>
        <fullName evidence="2">SMI1/KNR4 family protein</fullName>
    </submittedName>
</protein>
<dbReference type="InterPro" id="IPR018958">
    <property type="entry name" value="Knr4/Smi1-like_dom"/>
</dbReference>